<dbReference type="AlphaFoldDB" id="A0A168MDR2"/>
<feature type="compositionally biased region" description="Acidic residues" evidence="4">
    <location>
        <begin position="582"/>
        <end position="598"/>
    </location>
</feature>
<evidence type="ECO:0000313" key="7">
    <source>
        <dbReference type="EMBL" id="SAL98350.1"/>
    </source>
</evidence>
<feature type="region of interest" description="Disordered" evidence="4">
    <location>
        <begin position="250"/>
        <end position="271"/>
    </location>
</feature>
<evidence type="ECO:0000256" key="4">
    <source>
        <dbReference type="SAM" id="MobiDB-lite"/>
    </source>
</evidence>
<evidence type="ECO:0000259" key="6">
    <source>
        <dbReference type="PROSITE" id="PS51136"/>
    </source>
</evidence>
<evidence type="ECO:0000256" key="1">
    <source>
        <dbReference type="ARBA" id="ARBA00004123"/>
    </source>
</evidence>
<dbReference type="InterPro" id="IPR013136">
    <property type="entry name" value="WSTF_Acf1_Cbp146"/>
</dbReference>
<dbReference type="Proteomes" id="UP000078561">
    <property type="component" value="Unassembled WGS sequence"/>
</dbReference>
<dbReference type="InterPro" id="IPR028941">
    <property type="entry name" value="WHIM2_dom"/>
</dbReference>
<dbReference type="InterPro" id="IPR018501">
    <property type="entry name" value="DDT_dom"/>
</dbReference>
<dbReference type="STRING" id="4829.A0A168MDR2"/>
<dbReference type="GO" id="GO:0000785">
    <property type="term" value="C:chromatin"/>
    <property type="evidence" value="ECO:0007669"/>
    <property type="project" value="UniProtKB-ARBA"/>
</dbReference>
<gene>
    <name evidence="7" type="primary">ABSGL_03879.1 scaffold 4679</name>
</gene>
<feature type="compositionally biased region" description="Polar residues" evidence="4">
    <location>
        <begin position="443"/>
        <end position="455"/>
    </location>
</feature>
<evidence type="ECO:0000259" key="5">
    <source>
        <dbReference type="PROSITE" id="PS50827"/>
    </source>
</evidence>
<dbReference type="PROSITE" id="PS51136">
    <property type="entry name" value="WAC"/>
    <property type="match status" value="1"/>
</dbReference>
<name>A0A168MDR2_ABSGL</name>
<keyword evidence="8" id="KW-1185">Reference proteome</keyword>
<dbReference type="OrthoDB" id="332390at2759"/>
<dbReference type="GO" id="GO:0000781">
    <property type="term" value="C:chromosome, telomeric region"/>
    <property type="evidence" value="ECO:0007669"/>
    <property type="project" value="GOC"/>
</dbReference>
<evidence type="ECO:0000313" key="8">
    <source>
        <dbReference type="Proteomes" id="UP000078561"/>
    </source>
</evidence>
<dbReference type="PANTHER" id="PTHR32075">
    <property type="entry name" value="ISWI CHROMATIN-REMODELING COMPLEX SUBUNIT YPL216W-RELATED"/>
    <property type="match status" value="1"/>
</dbReference>
<evidence type="ECO:0008006" key="9">
    <source>
        <dbReference type="Google" id="ProtNLM"/>
    </source>
</evidence>
<feature type="compositionally biased region" description="Basic and acidic residues" evidence="4">
    <location>
        <begin position="560"/>
        <end position="569"/>
    </location>
</feature>
<accession>A0A168MDR2</accession>
<feature type="compositionally biased region" description="Pro residues" evidence="4">
    <location>
        <begin position="319"/>
        <end position="331"/>
    </location>
</feature>
<dbReference type="InParanoid" id="A0A168MDR2"/>
<comment type="subcellular location">
    <subcellularLocation>
        <location evidence="1 3">Nucleus</location>
    </subcellularLocation>
</comment>
<dbReference type="PANTHER" id="PTHR32075:SF6">
    <property type="entry name" value="ISWI CHROMATIN-REMODELING COMPLEX SUBUNIT YPL216W-RELATED"/>
    <property type="match status" value="1"/>
</dbReference>
<dbReference type="GO" id="GO:0031509">
    <property type="term" value="P:subtelomeric heterochromatin formation"/>
    <property type="evidence" value="ECO:0007669"/>
    <property type="project" value="TreeGrafter"/>
</dbReference>
<organism evidence="7">
    <name type="scientific">Absidia glauca</name>
    <name type="common">Pin mould</name>
    <dbReference type="NCBI Taxonomy" id="4829"/>
    <lineage>
        <taxon>Eukaryota</taxon>
        <taxon>Fungi</taxon>
        <taxon>Fungi incertae sedis</taxon>
        <taxon>Mucoromycota</taxon>
        <taxon>Mucoromycotina</taxon>
        <taxon>Mucoromycetes</taxon>
        <taxon>Mucorales</taxon>
        <taxon>Cunninghamellaceae</taxon>
        <taxon>Absidia</taxon>
    </lineage>
</organism>
<dbReference type="Pfam" id="PF15613">
    <property type="entry name" value="WSD"/>
    <property type="match status" value="1"/>
</dbReference>
<feature type="region of interest" description="Disordered" evidence="4">
    <location>
        <begin position="430"/>
        <end position="463"/>
    </location>
</feature>
<proteinExistence type="predicted"/>
<feature type="domain" description="WAC" evidence="6">
    <location>
        <begin position="27"/>
        <end position="135"/>
    </location>
</feature>
<evidence type="ECO:0000256" key="3">
    <source>
        <dbReference type="PROSITE-ProRule" id="PRU00475"/>
    </source>
</evidence>
<dbReference type="GO" id="GO:0005634">
    <property type="term" value="C:nucleus"/>
    <property type="evidence" value="ECO:0007669"/>
    <property type="project" value="UniProtKB-SubCell"/>
</dbReference>
<sequence>MPLLKRKQFPTIDPPVLDRKDKAAKKRSVWYSPLTHEIFTDYAQYLERITLYEQPIWQCESSGRSNLTFAEALESERIEKDKVQNKIPVELQKAILQRAQFQNARLDAVVEDVHDYFANRYLPGEQVGCIWDDGELYTGNILEVPPLEDQTSDEAKYKMQLVDDDFQAMEDYIDTVPRKSIKRDRLSFSKNLLKKFLRESIVKESYLGAPWTVNDVFAERFQIDTTLPKHLEAAKLLAYSKSRKMRSLAAAERRKELAQGGSSQPTERSRMEEFRKLELQLKYPMEDLDLPSYRRNPPVADSSVVLDMSPGSGNEDKPVPNPAGDLPPRPSPAHKTVPDDAFGSFLMIWSFLNVFSRPLHLSPFSLDDFESALRCTSVDEKNELVYEIIVALLNCIIRHRLKTGLSIVAPFASLAGRPVLLASLRYPHDDDDDGDDSQHSGKGLNTSNTTLGTKTKGQRPKSLDRSIAGAEVVAIGKGWDDAPIPVGNDRQGWEDILIGCLNDLVIDLGEDVTAFDPILCSLVPRLNSTDYIEECQDQLTELRKQKIEINRDRRRLQAERNELEKRFDDVTNTSDPTTPTPAEEDSGADSDQDSANEENIDRIQKEADQVSRHETRQNMLKRKQMEREQQEAKRKKLYHQQQQEAREKSQEQRAKATARKKLETEERAVQKKLEVVERDMRKYSTLRVKPLGRDRFYNRYYYLDNIGGGQHHGSGKLFVQSPSITDLSMLLTETETPTDAAATSLCGHGGGLRFICQLMKHQGLADKALLLENGIDGEPPLEWWESFDDPDSLDELLEWMNPKGVREYLLKRELQKHVSELTAGMKKHSSEQATVETTRRSTRTKTISHYTPGSWLSYTNKLAK</sequence>
<dbReference type="SMART" id="SM00571">
    <property type="entry name" value="DDT"/>
    <property type="match status" value="1"/>
</dbReference>
<dbReference type="PROSITE" id="PS50827">
    <property type="entry name" value="DDT"/>
    <property type="match status" value="1"/>
</dbReference>
<evidence type="ECO:0000256" key="2">
    <source>
        <dbReference type="ARBA" id="ARBA00023242"/>
    </source>
</evidence>
<feature type="compositionally biased region" description="Basic and acidic residues" evidence="4">
    <location>
        <begin position="644"/>
        <end position="663"/>
    </location>
</feature>
<feature type="region of interest" description="Disordered" evidence="4">
    <location>
        <begin position="825"/>
        <end position="844"/>
    </location>
</feature>
<keyword evidence="2 3" id="KW-0539">Nucleus</keyword>
<feature type="domain" description="DDT" evidence="5">
    <location>
        <begin position="339"/>
        <end position="402"/>
    </location>
</feature>
<dbReference type="EMBL" id="LT552064">
    <property type="protein sequence ID" value="SAL98350.1"/>
    <property type="molecule type" value="Genomic_DNA"/>
</dbReference>
<dbReference type="Pfam" id="PF02791">
    <property type="entry name" value="DDT"/>
    <property type="match status" value="1"/>
</dbReference>
<feature type="compositionally biased region" description="Basic and acidic residues" evidence="4">
    <location>
        <begin position="599"/>
        <end position="616"/>
    </location>
</feature>
<reference evidence="7" key="1">
    <citation type="submission" date="2016-04" db="EMBL/GenBank/DDBJ databases">
        <authorList>
            <person name="Evans L.H."/>
            <person name="Alamgir A."/>
            <person name="Owens N."/>
            <person name="Weber N.D."/>
            <person name="Virtaneva K."/>
            <person name="Barbian K."/>
            <person name="Babar A."/>
            <person name="Rosenke K."/>
        </authorList>
    </citation>
    <scope>NUCLEOTIDE SEQUENCE [LARGE SCALE GENOMIC DNA]</scope>
    <source>
        <strain evidence="7">CBS 101.48</strain>
    </source>
</reference>
<feature type="compositionally biased region" description="Basic and acidic residues" evidence="4">
    <location>
        <begin position="623"/>
        <end position="632"/>
    </location>
</feature>
<protein>
    <recommendedName>
        <fullName evidence="9">WAC domain-containing protein</fullName>
    </recommendedName>
</protein>
<dbReference type="OMA" id="FVEVHCA"/>
<feature type="region of interest" description="Disordered" evidence="4">
    <location>
        <begin position="301"/>
        <end position="335"/>
    </location>
</feature>
<feature type="region of interest" description="Disordered" evidence="4">
    <location>
        <begin position="560"/>
        <end position="663"/>
    </location>
</feature>
<dbReference type="Pfam" id="PF10537">
    <property type="entry name" value="WAC_Acf1_DNA_bd"/>
    <property type="match status" value="1"/>
</dbReference>